<name>A0ABZ2WXD0_9HYPO</name>
<feature type="domain" description="C2H2-type" evidence="10">
    <location>
        <begin position="134"/>
        <end position="163"/>
    </location>
</feature>
<evidence type="ECO:0000259" key="10">
    <source>
        <dbReference type="PROSITE" id="PS50157"/>
    </source>
</evidence>
<keyword evidence="2" id="KW-0479">Metal-binding</keyword>
<dbReference type="InterPro" id="IPR013087">
    <property type="entry name" value="Znf_C2H2_type"/>
</dbReference>
<dbReference type="PANTHER" id="PTHR46179:SF13">
    <property type="entry name" value="C2H2-TYPE DOMAIN-CONTAINING PROTEIN"/>
    <property type="match status" value="1"/>
</dbReference>
<keyword evidence="5" id="KW-0805">Transcription regulation</keyword>
<evidence type="ECO:0000313" key="11">
    <source>
        <dbReference type="EMBL" id="WZH44408.1"/>
    </source>
</evidence>
<dbReference type="PANTHER" id="PTHR46179">
    <property type="entry name" value="ZINC FINGER PROTEIN"/>
    <property type="match status" value="1"/>
</dbReference>
<dbReference type="Pfam" id="PF00096">
    <property type="entry name" value="zf-C2H2"/>
    <property type="match status" value="3"/>
</dbReference>
<evidence type="ECO:0000256" key="1">
    <source>
        <dbReference type="ARBA" id="ARBA00004123"/>
    </source>
</evidence>
<dbReference type="SUPFAM" id="SSF57667">
    <property type="entry name" value="beta-beta-alpha zinc fingers"/>
    <property type="match status" value="2"/>
</dbReference>
<evidence type="ECO:0000256" key="4">
    <source>
        <dbReference type="ARBA" id="ARBA00022833"/>
    </source>
</evidence>
<dbReference type="EMBL" id="CP151262">
    <property type="protein sequence ID" value="WZH44408.1"/>
    <property type="molecule type" value="Genomic_DNA"/>
</dbReference>
<feature type="domain" description="C2H2-type" evidence="10">
    <location>
        <begin position="103"/>
        <end position="133"/>
    </location>
</feature>
<dbReference type="PROSITE" id="PS50157">
    <property type="entry name" value="ZINC_FINGER_C2H2_2"/>
    <property type="match status" value="4"/>
</dbReference>
<keyword evidence="7" id="KW-0539">Nucleus</keyword>
<feature type="region of interest" description="Disordered" evidence="9">
    <location>
        <begin position="1"/>
        <end position="63"/>
    </location>
</feature>
<sequence length="373" mass="42166">MTDKRDAAEAALDFPQAKRLQRGGPDDLYIDDVEDDLTSAHTPYSALEPDSPQTINTAATTPRTKFPSDYKTLACTWPGCPKTFNRPARLRDHLNSHTNSRPFKCPYDDCDKDYIEDKHLKQHIKAVHTLERKHVCPKEGCGKSFVTGTRLKRHQAVHEGEERFRCQDCGQSFRKKETLSKHVRKDHQGLPALQCPEPGCQLAVDSKAALKRHREKDHGEAKFWCGECALKKMSDGIGQRVGFTTEVLLQAHVRQEHQNCIFCEFTPGSRWELEKHVEMHHSDVHVELYHPPVPDPALLLSGEQFDPNQYLFDGSFPNTPAWSGIMGEDDIFAASMDYGPPHDDWPEDETNILLLARDPTSQDPLIDPALGGL</sequence>
<dbReference type="Gene3D" id="3.30.160.60">
    <property type="entry name" value="Classic Zinc Finger"/>
    <property type="match status" value="5"/>
</dbReference>
<feature type="compositionally biased region" description="Polar residues" evidence="9">
    <location>
        <begin position="51"/>
        <end position="63"/>
    </location>
</feature>
<dbReference type="InterPro" id="IPR051061">
    <property type="entry name" value="Zinc_finger_trans_reg"/>
</dbReference>
<evidence type="ECO:0000256" key="8">
    <source>
        <dbReference type="PROSITE-ProRule" id="PRU00042"/>
    </source>
</evidence>
<reference evidence="11 12" key="1">
    <citation type="submission" date="2024-04" db="EMBL/GenBank/DDBJ databases">
        <title>Complete genome sequence of Fusarium acuminatum.</title>
        <authorList>
            <person name="Lan B."/>
        </authorList>
    </citation>
    <scope>NUCLEOTIDE SEQUENCE [LARGE SCALE GENOMIC DNA]</scope>
    <source>
        <strain evidence="11">1A</strain>
    </source>
</reference>
<evidence type="ECO:0000313" key="12">
    <source>
        <dbReference type="Proteomes" id="UP001489902"/>
    </source>
</evidence>
<feature type="domain" description="C2H2-type" evidence="10">
    <location>
        <begin position="164"/>
        <end position="192"/>
    </location>
</feature>
<evidence type="ECO:0000256" key="6">
    <source>
        <dbReference type="ARBA" id="ARBA00023163"/>
    </source>
</evidence>
<feature type="domain" description="C2H2-type" evidence="10">
    <location>
        <begin position="73"/>
        <end position="102"/>
    </location>
</feature>
<evidence type="ECO:0000256" key="5">
    <source>
        <dbReference type="ARBA" id="ARBA00023015"/>
    </source>
</evidence>
<proteinExistence type="predicted"/>
<evidence type="ECO:0000256" key="7">
    <source>
        <dbReference type="ARBA" id="ARBA00023242"/>
    </source>
</evidence>
<keyword evidence="3 8" id="KW-0863">Zinc-finger</keyword>
<accession>A0ABZ2WXD0</accession>
<keyword evidence="6" id="KW-0804">Transcription</keyword>
<feature type="compositionally biased region" description="Acidic residues" evidence="9">
    <location>
        <begin position="28"/>
        <end position="37"/>
    </location>
</feature>
<organism evidence="11 12">
    <name type="scientific">Fusarium acuminatum</name>
    <dbReference type="NCBI Taxonomy" id="5515"/>
    <lineage>
        <taxon>Eukaryota</taxon>
        <taxon>Fungi</taxon>
        <taxon>Dikarya</taxon>
        <taxon>Ascomycota</taxon>
        <taxon>Pezizomycotina</taxon>
        <taxon>Sordariomycetes</taxon>
        <taxon>Hypocreomycetidae</taxon>
        <taxon>Hypocreales</taxon>
        <taxon>Nectriaceae</taxon>
        <taxon>Fusarium</taxon>
        <taxon>Fusarium tricinctum species complex</taxon>
    </lineage>
</organism>
<protein>
    <submittedName>
        <fullName evidence="11">Transcription factor IIIA</fullName>
    </submittedName>
</protein>
<dbReference type="PROSITE" id="PS00028">
    <property type="entry name" value="ZINC_FINGER_C2H2_1"/>
    <property type="match status" value="5"/>
</dbReference>
<dbReference type="Proteomes" id="UP001489902">
    <property type="component" value="Chromosome 3"/>
</dbReference>
<evidence type="ECO:0000256" key="2">
    <source>
        <dbReference type="ARBA" id="ARBA00022723"/>
    </source>
</evidence>
<gene>
    <name evidence="11" type="ORF">QYS62_005431</name>
</gene>
<evidence type="ECO:0000256" key="3">
    <source>
        <dbReference type="ARBA" id="ARBA00022771"/>
    </source>
</evidence>
<dbReference type="InterPro" id="IPR036236">
    <property type="entry name" value="Znf_C2H2_sf"/>
</dbReference>
<dbReference type="SMART" id="SM00355">
    <property type="entry name" value="ZnF_C2H2"/>
    <property type="match status" value="6"/>
</dbReference>
<evidence type="ECO:0000256" key="9">
    <source>
        <dbReference type="SAM" id="MobiDB-lite"/>
    </source>
</evidence>
<comment type="subcellular location">
    <subcellularLocation>
        <location evidence="1">Nucleus</location>
    </subcellularLocation>
</comment>
<keyword evidence="12" id="KW-1185">Reference proteome</keyword>
<keyword evidence="4" id="KW-0862">Zinc</keyword>